<keyword evidence="2" id="KW-1185">Reference proteome</keyword>
<evidence type="ECO:0000313" key="2">
    <source>
        <dbReference type="Proteomes" id="UP001057402"/>
    </source>
</evidence>
<dbReference type="EMBL" id="CM042884">
    <property type="protein sequence ID" value="KAI4371208.1"/>
    <property type="molecule type" value="Genomic_DNA"/>
</dbReference>
<dbReference type="Proteomes" id="UP001057402">
    <property type="component" value="Chromosome 5"/>
</dbReference>
<accession>A0ACB9R151</accession>
<comment type="caution">
    <text evidence="1">The sequence shown here is derived from an EMBL/GenBank/DDBJ whole genome shotgun (WGS) entry which is preliminary data.</text>
</comment>
<protein>
    <submittedName>
        <fullName evidence="1">Uncharacterized protein</fullName>
    </submittedName>
</protein>
<organism evidence="1 2">
    <name type="scientific">Melastoma candidum</name>
    <dbReference type="NCBI Taxonomy" id="119954"/>
    <lineage>
        <taxon>Eukaryota</taxon>
        <taxon>Viridiplantae</taxon>
        <taxon>Streptophyta</taxon>
        <taxon>Embryophyta</taxon>
        <taxon>Tracheophyta</taxon>
        <taxon>Spermatophyta</taxon>
        <taxon>Magnoliopsida</taxon>
        <taxon>eudicotyledons</taxon>
        <taxon>Gunneridae</taxon>
        <taxon>Pentapetalae</taxon>
        <taxon>rosids</taxon>
        <taxon>malvids</taxon>
        <taxon>Myrtales</taxon>
        <taxon>Melastomataceae</taxon>
        <taxon>Melastomatoideae</taxon>
        <taxon>Melastomateae</taxon>
        <taxon>Melastoma</taxon>
    </lineage>
</organism>
<name>A0ACB9R151_9MYRT</name>
<sequence>MRELTLVNENGRSRWKERIRYVLPSLPTGCIPRPPSQTVYPRRPEQYGKMAIFAATIPCRSLRGFSISASSSSNGAPPHVDMTRQAGAGGGPVILELPLDKIRRPLMRTRANDPNKVQELMDSIRLIGLQVPIDVLEVEGVYYGFSGCHRYEAHQRLGLPTIRCKIRKGTKETLRHHLR</sequence>
<evidence type="ECO:0000313" key="1">
    <source>
        <dbReference type="EMBL" id="KAI4371208.1"/>
    </source>
</evidence>
<reference evidence="2" key="1">
    <citation type="journal article" date="2023" name="Front. Plant Sci.">
        <title>Chromosomal-level genome assembly of Melastoma candidum provides insights into trichome evolution.</title>
        <authorList>
            <person name="Zhong Y."/>
            <person name="Wu W."/>
            <person name="Sun C."/>
            <person name="Zou P."/>
            <person name="Liu Y."/>
            <person name="Dai S."/>
            <person name="Zhou R."/>
        </authorList>
    </citation>
    <scope>NUCLEOTIDE SEQUENCE [LARGE SCALE GENOMIC DNA]</scope>
</reference>
<proteinExistence type="predicted"/>
<gene>
    <name evidence="1" type="ORF">MLD38_019471</name>
</gene>